<dbReference type="GO" id="GO:0051301">
    <property type="term" value="P:cell division"/>
    <property type="evidence" value="ECO:0007669"/>
    <property type="project" value="UniProtKB-KW"/>
</dbReference>
<evidence type="ECO:0000256" key="4">
    <source>
        <dbReference type="ARBA" id="ARBA00022679"/>
    </source>
</evidence>
<name>A0A1F7X3Q7_9BACT</name>
<accession>A0A1F7X3Q7</accession>
<dbReference type="InterPro" id="IPR007235">
    <property type="entry name" value="Glyco_trans_28_C"/>
</dbReference>
<dbReference type="Gene3D" id="3.40.50.2000">
    <property type="entry name" value="Glycogen Phosphorylase B"/>
    <property type="match status" value="2"/>
</dbReference>
<feature type="domain" description="Glycosyltransferase family 28 N-terminal" evidence="12">
    <location>
        <begin position="12"/>
        <end position="153"/>
    </location>
</feature>
<gene>
    <name evidence="10" type="primary">murG</name>
    <name evidence="14" type="ORF">A2Y68_03890</name>
</gene>
<dbReference type="Proteomes" id="UP000176778">
    <property type="component" value="Unassembled WGS sequence"/>
</dbReference>
<evidence type="ECO:0000256" key="10">
    <source>
        <dbReference type="HAMAP-Rule" id="MF_00033"/>
    </source>
</evidence>
<dbReference type="GO" id="GO:0051991">
    <property type="term" value="F:UDP-N-acetyl-D-glucosamine:N-acetylmuramoyl-L-alanyl-D-glutamyl-meso-2,6-diaminopimelyl-D-alanyl-D-alanine-diphosphoundecaprenol 4-beta-N-acetylglucosaminlytransferase activity"/>
    <property type="evidence" value="ECO:0007669"/>
    <property type="project" value="RHEA"/>
</dbReference>
<keyword evidence="8 10" id="KW-0131">Cell cycle</keyword>
<keyword evidence="5 10" id="KW-0133">Cell shape</keyword>
<comment type="function">
    <text evidence="10">Cell wall formation. Catalyzes the transfer of a GlcNAc subunit on undecaprenyl-pyrophosphoryl-MurNAc-pentapeptide (lipid intermediate I) to form undecaprenyl-pyrophosphoryl-MurNAc-(pentapeptide)GlcNAc (lipid intermediate II).</text>
</comment>
<evidence type="ECO:0000256" key="8">
    <source>
        <dbReference type="ARBA" id="ARBA00023306"/>
    </source>
</evidence>
<keyword evidence="9 10" id="KW-0961">Cell wall biogenesis/degradation</keyword>
<evidence type="ECO:0000256" key="2">
    <source>
        <dbReference type="ARBA" id="ARBA00022618"/>
    </source>
</evidence>
<reference evidence="14 15" key="1">
    <citation type="journal article" date="2016" name="Nat. Commun.">
        <title>Thousands of microbial genomes shed light on interconnected biogeochemical processes in an aquifer system.</title>
        <authorList>
            <person name="Anantharaman K."/>
            <person name="Brown C.T."/>
            <person name="Hug L.A."/>
            <person name="Sharon I."/>
            <person name="Castelle C.J."/>
            <person name="Probst A.J."/>
            <person name="Thomas B.C."/>
            <person name="Singh A."/>
            <person name="Wilkins M.J."/>
            <person name="Karaoz U."/>
            <person name="Brodie E.L."/>
            <person name="Williams K.H."/>
            <person name="Hubbard S.S."/>
            <person name="Banfield J.F."/>
        </authorList>
    </citation>
    <scope>NUCLEOTIDE SEQUENCE [LARGE SCALE GENOMIC DNA]</scope>
</reference>
<dbReference type="HAMAP" id="MF_00033">
    <property type="entry name" value="MurG"/>
    <property type="match status" value="1"/>
</dbReference>
<dbReference type="Pfam" id="PF04101">
    <property type="entry name" value="Glyco_tran_28_C"/>
    <property type="match status" value="1"/>
</dbReference>
<keyword evidence="1 10" id="KW-1003">Cell membrane</keyword>
<dbReference type="GO" id="GO:0005975">
    <property type="term" value="P:carbohydrate metabolic process"/>
    <property type="evidence" value="ECO:0007669"/>
    <property type="project" value="InterPro"/>
</dbReference>
<dbReference type="GO" id="GO:0071555">
    <property type="term" value="P:cell wall organization"/>
    <property type="evidence" value="ECO:0007669"/>
    <property type="project" value="UniProtKB-KW"/>
</dbReference>
<keyword evidence="6 10" id="KW-0573">Peptidoglycan synthesis</keyword>
<dbReference type="InterPro" id="IPR004276">
    <property type="entry name" value="GlycoTrans_28_N"/>
</dbReference>
<dbReference type="CDD" id="cd03785">
    <property type="entry name" value="GT28_MurG"/>
    <property type="match status" value="1"/>
</dbReference>
<dbReference type="EMBL" id="MGFR01000003">
    <property type="protein sequence ID" value="OGM09734.1"/>
    <property type="molecule type" value="Genomic_DNA"/>
</dbReference>
<evidence type="ECO:0000256" key="11">
    <source>
        <dbReference type="SAM" id="Phobius"/>
    </source>
</evidence>
<evidence type="ECO:0000256" key="5">
    <source>
        <dbReference type="ARBA" id="ARBA00022960"/>
    </source>
</evidence>
<dbReference type="GO" id="GO:0005886">
    <property type="term" value="C:plasma membrane"/>
    <property type="evidence" value="ECO:0007669"/>
    <property type="project" value="UniProtKB-SubCell"/>
</dbReference>
<evidence type="ECO:0000256" key="9">
    <source>
        <dbReference type="ARBA" id="ARBA00023316"/>
    </source>
</evidence>
<dbReference type="EC" id="2.4.1.227" evidence="10"/>
<feature type="transmembrane region" description="Helical" evidence="11">
    <location>
        <begin position="106"/>
        <end position="131"/>
    </location>
</feature>
<comment type="caution">
    <text evidence="10">Lacks conserved residue(s) required for the propagation of feature annotation.</text>
</comment>
<dbReference type="GO" id="GO:0050511">
    <property type="term" value="F:undecaprenyldiphospho-muramoylpentapeptide beta-N-acetylglucosaminyltransferase activity"/>
    <property type="evidence" value="ECO:0007669"/>
    <property type="project" value="UniProtKB-UniRule"/>
</dbReference>
<comment type="similarity">
    <text evidence="10">Belongs to the glycosyltransferase 28 family. MurG subfamily.</text>
</comment>
<organism evidence="14 15">
    <name type="scientific">Candidatus Woesebacteria bacterium RBG_13_46_13</name>
    <dbReference type="NCBI Taxonomy" id="1802479"/>
    <lineage>
        <taxon>Bacteria</taxon>
        <taxon>Candidatus Woeseibacteriota</taxon>
    </lineage>
</organism>
<evidence type="ECO:0000313" key="15">
    <source>
        <dbReference type="Proteomes" id="UP000176778"/>
    </source>
</evidence>
<dbReference type="PANTHER" id="PTHR21015">
    <property type="entry name" value="UDP-N-ACETYLGLUCOSAMINE--N-ACETYLMURAMYL-(PENTAPEPTIDE) PYROPHOSPHORYL-UNDECAPRENOL N-ACETYLGLUCOSAMINE TRANSFERASE 1"/>
    <property type="match status" value="1"/>
</dbReference>
<dbReference type="AlphaFoldDB" id="A0A1F7X3Q7"/>
<comment type="subcellular location">
    <subcellularLocation>
        <location evidence="10">Cell membrane</location>
        <topology evidence="10">Peripheral membrane protein</topology>
        <orientation evidence="10">Cytoplasmic side</orientation>
    </subcellularLocation>
</comment>
<evidence type="ECO:0000256" key="1">
    <source>
        <dbReference type="ARBA" id="ARBA00022475"/>
    </source>
</evidence>
<comment type="catalytic activity">
    <reaction evidence="10">
        <text>di-trans,octa-cis-undecaprenyl diphospho-N-acetyl-alpha-D-muramoyl-L-alanyl-D-glutamyl-meso-2,6-diaminopimeloyl-D-alanyl-D-alanine + UDP-N-acetyl-alpha-D-glucosamine = di-trans,octa-cis-undecaprenyl diphospho-[N-acetyl-alpha-D-glucosaminyl-(1-&gt;4)]-N-acetyl-alpha-D-muramoyl-L-alanyl-D-glutamyl-meso-2,6-diaminopimeloyl-D-alanyl-D-alanine + UDP + H(+)</text>
        <dbReference type="Rhea" id="RHEA:31227"/>
        <dbReference type="ChEBI" id="CHEBI:15378"/>
        <dbReference type="ChEBI" id="CHEBI:57705"/>
        <dbReference type="ChEBI" id="CHEBI:58223"/>
        <dbReference type="ChEBI" id="CHEBI:61387"/>
        <dbReference type="ChEBI" id="CHEBI:61388"/>
        <dbReference type="EC" id="2.4.1.227"/>
    </reaction>
</comment>
<evidence type="ECO:0000256" key="7">
    <source>
        <dbReference type="ARBA" id="ARBA00023136"/>
    </source>
</evidence>
<comment type="pathway">
    <text evidence="10">Cell wall biogenesis; peptidoglycan biosynthesis.</text>
</comment>
<evidence type="ECO:0000313" key="14">
    <source>
        <dbReference type="EMBL" id="OGM09734.1"/>
    </source>
</evidence>
<evidence type="ECO:0000259" key="13">
    <source>
        <dbReference type="Pfam" id="PF04101"/>
    </source>
</evidence>
<feature type="domain" description="Glycosyl transferase family 28 C-terminal" evidence="13">
    <location>
        <begin position="193"/>
        <end position="346"/>
    </location>
</feature>
<evidence type="ECO:0000259" key="12">
    <source>
        <dbReference type="Pfam" id="PF03033"/>
    </source>
</evidence>
<protein>
    <recommendedName>
        <fullName evidence="10">UDP-N-acetylglucosamine--N-acetylmuramyl-(pentapeptide) pyrophosphoryl-undecaprenol N-acetylglucosamine transferase</fullName>
        <ecNumber evidence="10">2.4.1.227</ecNumber>
    </recommendedName>
    <alternativeName>
        <fullName evidence="10">Undecaprenyl-PP-MurNAc-pentapeptide-UDPGlcNAc GlcNAc transferase</fullName>
    </alternativeName>
</protein>
<comment type="caution">
    <text evidence="14">The sequence shown here is derived from an EMBL/GenBank/DDBJ whole genome shotgun (WGS) entry which is preliminary data.</text>
</comment>
<dbReference type="SUPFAM" id="SSF53756">
    <property type="entry name" value="UDP-Glycosyltransferase/glycogen phosphorylase"/>
    <property type="match status" value="1"/>
</dbReference>
<dbReference type="GO" id="GO:0008360">
    <property type="term" value="P:regulation of cell shape"/>
    <property type="evidence" value="ECO:0007669"/>
    <property type="project" value="UniProtKB-KW"/>
</dbReference>
<feature type="binding site" evidence="10">
    <location>
        <position position="303"/>
    </location>
    <ligand>
        <name>UDP-N-acetyl-alpha-D-glucosamine</name>
        <dbReference type="ChEBI" id="CHEBI:57705"/>
    </ligand>
</feature>
<keyword evidence="3 10" id="KW-0328">Glycosyltransferase</keyword>
<dbReference type="PANTHER" id="PTHR21015:SF22">
    <property type="entry name" value="GLYCOSYLTRANSFERASE"/>
    <property type="match status" value="1"/>
</dbReference>
<evidence type="ECO:0000256" key="3">
    <source>
        <dbReference type="ARBA" id="ARBA00022676"/>
    </source>
</evidence>
<proteinExistence type="inferred from homology"/>
<keyword evidence="2 10" id="KW-0132">Cell division</keyword>
<sequence length="370" mass="40736">MEKEGKTKVVLTGGHAATTAIAVVEEIIRRGKGWDIYWIGAETALEGKKVPTLESEAFPGLGVTHKSIKAGKLQVRFTLWTIPSLFKIPIGFFQALKLLRQIKPEIILSFGGYAAFPVVVSGYLLGVPVILHEQTIVAGRANRVSSFFAKKIALARPQSQKFFPKEKSVLTGNPVLTQIAEVTPKKEKGNPSTIFITGGSRGSRAINNVVEVALRKLLLSNYLIHQTGQLDYPKFLKIKAALPKTLAAIYEVYPRIDPMEIDNVYRQADMVIARAGANTVSEIIATARPSILIPIPWTYLDEQIKNAEYAKDLGIATVIEEKDFSDKTLLESIAQVSKDWNKMVSAIDKKNNPDILASQKLVDILEETLG</sequence>
<feature type="binding site" evidence="10">
    <location>
        <position position="200"/>
    </location>
    <ligand>
        <name>UDP-N-acetyl-alpha-D-glucosamine</name>
        <dbReference type="ChEBI" id="CHEBI:57705"/>
    </ligand>
</feature>
<dbReference type="UniPathway" id="UPA00219"/>
<dbReference type="GO" id="GO:0009252">
    <property type="term" value="P:peptidoglycan biosynthetic process"/>
    <property type="evidence" value="ECO:0007669"/>
    <property type="project" value="UniProtKB-UniRule"/>
</dbReference>
<keyword evidence="11" id="KW-1133">Transmembrane helix</keyword>
<keyword evidence="4 10" id="KW-0808">Transferase</keyword>
<dbReference type="STRING" id="1802479.A2Y68_03890"/>
<dbReference type="Pfam" id="PF03033">
    <property type="entry name" value="Glyco_transf_28"/>
    <property type="match status" value="1"/>
</dbReference>
<dbReference type="InterPro" id="IPR006009">
    <property type="entry name" value="GlcNAc_MurG"/>
</dbReference>
<evidence type="ECO:0000256" key="6">
    <source>
        <dbReference type="ARBA" id="ARBA00022984"/>
    </source>
</evidence>
<keyword evidence="11" id="KW-0812">Transmembrane</keyword>
<keyword evidence="7 10" id="KW-0472">Membrane</keyword>